<dbReference type="EMBL" id="AP014963">
    <property type="protein sequence ID" value="BAT02018.1"/>
    <property type="molecule type" value="Genomic_DNA"/>
</dbReference>
<feature type="compositionally biased region" description="Basic residues" evidence="1">
    <location>
        <begin position="34"/>
        <end position="49"/>
    </location>
</feature>
<dbReference type="InParanoid" id="A0A0N7KNM3"/>
<reference evidence="2 3" key="3">
    <citation type="journal article" date="2013" name="Rice">
        <title>Improvement of the Oryza sativa Nipponbare reference genome using next generation sequence and optical map data.</title>
        <authorList>
            <person name="Kawahara Y."/>
            <person name="de la Bastide M."/>
            <person name="Hamilton J.P."/>
            <person name="Kanamori H."/>
            <person name="McCombie W.R."/>
            <person name="Ouyang S."/>
            <person name="Schwartz D.C."/>
            <person name="Tanaka T."/>
            <person name="Wu J."/>
            <person name="Zhou S."/>
            <person name="Childs K.L."/>
            <person name="Davidson R.M."/>
            <person name="Lin H."/>
            <person name="Quesada-Ocampo L."/>
            <person name="Vaillancourt B."/>
            <person name="Sakai H."/>
            <person name="Lee S.S."/>
            <person name="Kim J."/>
            <person name="Numa H."/>
            <person name="Itoh T."/>
            <person name="Buell C.R."/>
            <person name="Matsumoto T."/>
        </authorList>
    </citation>
    <scope>NUCLEOTIDE SEQUENCE [LARGE SCALE GENOMIC DNA]</scope>
    <source>
        <strain evidence="3">cv. Nipponbare</strain>
    </source>
</reference>
<gene>
    <name evidence="2" type="ordered locus">Os07g0547000</name>
    <name evidence="2" type="ORF">OSNPB_070547000</name>
</gene>
<evidence type="ECO:0000313" key="3">
    <source>
        <dbReference type="Proteomes" id="UP000059680"/>
    </source>
</evidence>
<name>A0A0N7KNM3_ORYSJ</name>
<reference evidence="3" key="1">
    <citation type="journal article" date="2005" name="Nature">
        <title>The map-based sequence of the rice genome.</title>
        <authorList>
            <consortium name="International rice genome sequencing project (IRGSP)"/>
            <person name="Matsumoto T."/>
            <person name="Wu J."/>
            <person name="Kanamori H."/>
            <person name="Katayose Y."/>
            <person name="Fujisawa M."/>
            <person name="Namiki N."/>
            <person name="Mizuno H."/>
            <person name="Yamamoto K."/>
            <person name="Antonio B.A."/>
            <person name="Baba T."/>
            <person name="Sakata K."/>
            <person name="Nagamura Y."/>
            <person name="Aoki H."/>
            <person name="Arikawa K."/>
            <person name="Arita K."/>
            <person name="Bito T."/>
            <person name="Chiden Y."/>
            <person name="Fujitsuka N."/>
            <person name="Fukunaka R."/>
            <person name="Hamada M."/>
            <person name="Harada C."/>
            <person name="Hayashi A."/>
            <person name="Hijishita S."/>
            <person name="Honda M."/>
            <person name="Hosokawa S."/>
            <person name="Ichikawa Y."/>
            <person name="Idonuma A."/>
            <person name="Iijima M."/>
            <person name="Ikeda M."/>
            <person name="Ikeno M."/>
            <person name="Ito K."/>
            <person name="Ito S."/>
            <person name="Ito T."/>
            <person name="Ito Y."/>
            <person name="Ito Y."/>
            <person name="Iwabuchi A."/>
            <person name="Kamiya K."/>
            <person name="Karasawa W."/>
            <person name="Kurita K."/>
            <person name="Katagiri S."/>
            <person name="Kikuta A."/>
            <person name="Kobayashi H."/>
            <person name="Kobayashi N."/>
            <person name="Machita K."/>
            <person name="Maehara T."/>
            <person name="Masukawa M."/>
            <person name="Mizubayashi T."/>
            <person name="Mukai Y."/>
            <person name="Nagasaki H."/>
            <person name="Nagata Y."/>
            <person name="Naito S."/>
            <person name="Nakashima M."/>
            <person name="Nakama Y."/>
            <person name="Nakamichi Y."/>
            <person name="Nakamura M."/>
            <person name="Meguro A."/>
            <person name="Negishi M."/>
            <person name="Ohta I."/>
            <person name="Ohta T."/>
            <person name="Okamoto M."/>
            <person name="Ono N."/>
            <person name="Saji S."/>
            <person name="Sakaguchi M."/>
            <person name="Sakai K."/>
            <person name="Shibata M."/>
            <person name="Shimokawa T."/>
            <person name="Song J."/>
            <person name="Takazaki Y."/>
            <person name="Terasawa K."/>
            <person name="Tsugane M."/>
            <person name="Tsuji K."/>
            <person name="Ueda S."/>
            <person name="Waki K."/>
            <person name="Yamagata H."/>
            <person name="Yamamoto M."/>
            <person name="Yamamoto S."/>
            <person name="Yamane H."/>
            <person name="Yoshiki S."/>
            <person name="Yoshihara R."/>
            <person name="Yukawa K."/>
            <person name="Zhong H."/>
            <person name="Yano M."/>
            <person name="Yuan Q."/>
            <person name="Ouyang S."/>
            <person name="Liu J."/>
            <person name="Jones K.M."/>
            <person name="Gansberger K."/>
            <person name="Moffat K."/>
            <person name="Hill J."/>
            <person name="Bera J."/>
            <person name="Fadrosh D."/>
            <person name="Jin S."/>
            <person name="Johri S."/>
            <person name="Kim M."/>
            <person name="Overton L."/>
            <person name="Reardon M."/>
            <person name="Tsitrin T."/>
            <person name="Vuong H."/>
            <person name="Weaver B."/>
            <person name="Ciecko A."/>
            <person name="Tallon L."/>
            <person name="Jackson J."/>
            <person name="Pai G."/>
            <person name="Aken S.V."/>
            <person name="Utterback T."/>
            <person name="Reidmuller S."/>
            <person name="Feldblyum T."/>
            <person name="Hsiao J."/>
            <person name="Zismann V."/>
            <person name="Iobst S."/>
            <person name="de Vazeille A.R."/>
            <person name="Buell C.R."/>
            <person name="Ying K."/>
            <person name="Li Y."/>
            <person name="Lu T."/>
            <person name="Huang Y."/>
            <person name="Zhao Q."/>
            <person name="Feng Q."/>
            <person name="Zhang L."/>
            <person name="Zhu J."/>
            <person name="Weng Q."/>
            <person name="Mu J."/>
            <person name="Lu Y."/>
            <person name="Fan D."/>
            <person name="Liu Y."/>
            <person name="Guan J."/>
            <person name="Zhang Y."/>
            <person name="Yu S."/>
            <person name="Liu X."/>
            <person name="Zhang Y."/>
            <person name="Hong G."/>
            <person name="Han B."/>
            <person name="Choisne N."/>
            <person name="Demange N."/>
            <person name="Orjeda G."/>
            <person name="Samain S."/>
            <person name="Cattolico L."/>
            <person name="Pelletier E."/>
            <person name="Couloux A."/>
            <person name="Segurens B."/>
            <person name="Wincker P."/>
            <person name="D'Hont A."/>
            <person name="Scarpelli C."/>
            <person name="Weissenbach J."/>
            <person name="Salanoubat M."/>
            <person name="Quetier F."/>
            <person name="Yu Y."/>
            <person name="Kim H.R."/>
            <person name="Rambo T."/>
            <person name="Currie J."/>
            <person name="Collura K."/>
            <person name="Luo M."/>
            <person name="Yang T."/>
            <person name="Ammiraju J.S.S."/>
            <person name="Engler F."/>
            <person name="Soderlund C."/>
            <person name="Wing R.A."/>
            <person name="Palmer L.E."/>
            <person name="de la Bastide M."/>
            <person name="Spiegel L."/>
            <person name="Nascimento L."/>
            <person name="Zutavern T."/>
            <person name="O'Shaughnessy A."/>
            <person name="Dike S."/>
            <person name="Dedhia N."/>
            <person name="Preston R."/>
            <person name="Balija V."/>
            <person name="McCombie W.R."/>
            <person name="Chow T."/>
            <person name="Chen H."/>
            <person name="Chung M."/>
            <person name="Chen C."/>
            <person name="Shaw J."/>
            <person name="Wu H."/>
            <person name="Hsiao K."/>
            <person name="Chao Y."/>
            <person name="Chu M."/>
            <person name="Cheng C."/>
            <person name="Hour A."/>
            <person name="Lee P."/>
            <person name="Lin S."/>
            <person name="Lin Y."/>
            <person name="Liou J."/>
            <person name="Liu S."/>
            <person name="Hsing Y."/>
            <person name="Raghuvanshi S."/>
            <person name="Mohanty A."/>
            <person name="Bharti A.K."/>
            <person name="Gaur A."/>
            <person name="Gupta V."/>
            <person name="Kumar D."/>
            <person name="Ravi V."/>
            <person name="Vij S."/>
            <person name="Kapur A."/>
            <person name="Khurana P."/>
            <person name="Khurana P."/>
            <person name="Khurana J.P."/>
            <person name="Tyagi A.K."/>
            <person name="Gaikwad K."/>
            <person name="Singh A."/>
            <person name="Dalal V."/>
            <person name="Srivastava S."/>
            <person name="Dixit A."/>
            <person name="Pal A.K."/>
            <person name="Ghazi I.A."/>
            <person name="Yadav M."/>
            <person name="Pandit A."/>
            <person name="Bhargava A."/>
            <person name="Sureshbabu K."/>
            <person name="Batra K."/>
            <person name="Sharma T.R."/>
            <person name="Mohapatra T."/>
            <person name="Singh N.K."/>
            <person name="Messing J."/>
            <person name="Nelson A.B."/>
            <person name="Fuks G."/>
            <person name="Kavchok S."/>
            <person name="Keizer G."/>
            <person name="Linton E."/>
            <person name="Llaca V."/>
            <person name="Song R."/>
            <person name="Tanyolac B."/>
            <person name="Young S."/>
            <person name="Ho-Il K."/>
            <person name="Hahn J.H."/>
            <person name="Sangsakoo G."/>
            <person name="Vanavichit A."/>
            <person name="de Mattos Luiz.A.T."/>
            <person name="Zimmer P.D."/>
            <person name="Malone G."/>
            <person name="Dellagostin O."/>
            <person name="de Oliveira A.C."/>
            <person name="Bevan M."/>
            <person name="Bancroft I."/>
            <person name="Minx P."/>
            <person name="Cordum H."/>
            <person name="Wilson R."/>
            <person name="Cheng Z."/>
            <person name="Jin W."/>
            <person name="Jiang J."/>
            <person name="Leong S.A."/>
            <person name="Iwama H."/>
            <person name="Gojobori T."/>
            <person name="Itoh T."/>
            <person name="Niimura Y."/>
            <person name="Fujii Y."/>
            <person name="Habara T."/>
            <person name="Sakai H."/>
            <person name="Sato Y."/>
            <person name="Wilson G."/>
            <person name="Kumar K."/>
            <person name="McCouch S."/>
            <person name="Juretic N."/>
            <person name="Hoen D."/>
            <person name="Wright S."/>
            <person name="Bruskiewich R."/>
            <person name="Bureau T."/>
            <person name="Miyao A."/>
            <person name="Hirochika H."/>
            <person name="Nishikawa T."/>
            <person name="Kadowaki K."/>
            <person name="Sugiura M."/>
            <person name="Burr B."/>
            <person name="Sasaki T."/>
        </authorList>
    </citation>
    <scope>NUCLEOTIDE SEQUENCE [LARGE SCALE GENOMIC DNA]</scope>
    <source>
        <strain evidence="3">cv. Nipponbare</strain>
    </source>
</reference>
<feature type="region of interest" description="Disordered" evidence="1">
    <location>
        <begin position="1"/>
        <end position="114"/>
    </location>
</feature>
<evidence type="ECO:0000313" key="2">
    <source>
        <dbReference type="EMBL" id="BAT02018.1"/>
    </source>
</evidence>
<feature type="compositionally biased region" description="Basic residues" evidence="1">
    <location>
        <begin position="89"/>
        <end position="101"/>
    </location>
</feature>
<feature type="compositionally biased region" description="Basic and acidic residues" evidence="1">
    <location>
        <begin position="1"/>
        <end position="20"/>
    </location>
</feature>
<evidence type="ECO:0000256" key="1">
    <source>
        <dbReference type="SAM" id="MobiDB-lite"/>
    </source>
</evidence>
<organism evidence="2 3">
    <name type="scientific">Oryza sativa subsp. japonica</name>
    <name type="common">Rice</name>
    <dbReference type="NCBI Taxonomy" id="39947"/>
    <lineage>
        <taxon>Eukaryota</taxon>
        <taxon>Viridiplantae</taxon>
        <taxon>Streptophyta</taxon>
        <taxon>Embryophyta</taxon>
        <taxon>Tracheophyta</taxon>
        <taxon>Spermatophyta</taxon>
        <taxon>Magnoliopsida</taxon>
        <taxon>Liliopsida</taxon>
        <taxon>Poales</taxon>
        <taxon>Poaceae</taxon>
        <taxon>BOP clade</taxon>
        <taxon>Oryzoideae</taxon>
        <taxon>Oryzeae</taxon>
        <taxon>Oryzinae</taxon>
        <taxon>Oryza</taxon>
        <taxon>Oryza sativa</taxon>
    </lineage>
</organism>
<feature type="compositionally biased region" description="Basic and acidic residues" evidence="1">
    <location>
        <begin position="102"/>
        <end position="114"/>
    </location>
</feature>
<reference evidence="2 3" key="2">
    <citation type="journal article" date="2013" name="Plant Cell Physiol.">
        <title>Rice Annotation Project Database (RAP-DB): an integrative and interactive database for rice genomics.</title>
        <authorList>
            <person name="Sakai H."/>
            <person name="Lee S.S."/>
            <person name="Tanaka T."/>
            <person name="Numa H."/>
            <person name="Kim J."/>
            <person name="Kawahara Y."/>
            <person name="Wakimoto H."/>
            <person name="Yang C.C."/>
            <person name="Iwamoto M."/>
            <person name="Abe T."/>
            <person name="Yamada Y."/>
            <person name="Muto A."/>
            <person name="Inokuchi H."/>
            <person name="Ikemura T."/>
            <person name="Matsumoto T."/>
            <person name="Sasaki T."/>
            <person name="Itoh T."/>
        </authorList>
    </citation>
    <scope>NUCLEOTIDE SEQUENCE [LARGE SCALE GENOMIC DNA]</scope>
    <source>
        <strain evidence="3">cv. Nipponbare</strain>
    </source>
</reference>
<dbReference type="AlphaFoldDB" id="A0A0N7KNM3"/>
<proteinExistence type="predicted"/>
<sequence>MVGRIRRDDGSGDNPAREGEASADPTWHGEARGRRIRPPLHAPRTRIRLRWCVSGVDAGGSTADPVTGRLRDCGRQPRRRRIGPPFRAPRTRRRPPRRRVRTPKDMEEQRRTPP</sequence>
<accession>A0A0N7KNM3</accession>
<keyword evidence="3" id="KW-1185">Reference proteome</keyword>
<dbReference type="PaxDb" id="39947-A0A0N7KNM3"/>
<dbReference type="Proteomes" id="UP000059680">
    <property type="component" value="Chromosome 7"/>
</dbReference>
<protein>
    <submittedName>
        <fullName evidence="2">Os07g0547000 protein</fullName>
    </submittedName>
</protein>